<accession>A0A1S7REV1</accession>
<evidence type="ECO:0000313" key="1">
    <source>
        <dbReference type="EMBL" id="CUX51522.1"/>
    </source>
</evidence>
<reference evidence="2" key="1">
    <citation type="submission" date="2016-01" db="EMBL/GenBank/DDBJ databases">
        <authorList>
            <person name="Regsiter A."/>
            <person name="william w."/>
        </authorList>
    </citation>
    <scope>NUCLEOTIDE SEQUENCE [LARGE SCALE GENOMIC DNA]</scope>
    <source>
        <strain evidence="2">CFBP 6623</strain>
    </source>
</reference>
<evidence type="ECO:0000313" key="2">
    <source>
        <dbReference type="Proteomes" id="UP000191988"/>
    </source>
</evidence>
<dbReference type="Proteomes" id="UP000191988">
    <property type="component" value="Unassembled WGS sequence"/>
</dbReference>
<gene>
    <name evidence="1" type="ORF">AGR3A_Lc130364</name>
</gene>
<organism evidence="1 2">
    <name type="scientific">Agrobacterium tomkonis CFBP 6623</name>
    <dbReference type="NCBI Taxonomy" id="1183432"/>
    <lineage>
        <taxon>Bacteria</taxon>
        <taxon>Pseudomonadati</taxon>
        <taxon>Pseudomonadota</taxon>
        <taxon>Alphaproteobacteria</taxon>
        <taxon>Hyphomicrobiales</taxon>
        <taxon>Rhizobiaceae</taxon>
        <taxon>Rhizobium/Agrobacterium group</taxon>
        <taxon>Agrobacterium</taxon>
        <taxon>Agrobacterium tumefaciens complex</taxon>
    </lineage>
</organism>
<keyword evidence="2" id="KW-1185">Reference proteome</keyword>
<sequence length="25" mass="2705">MIDLNGYEALDASIIASRLPKTNQA</sequence>
<dbReference type="EMBL" id="FBWK01000049">
    <property type="protein sequence ID" value="CUX51522.1"/>
    <property type="molecule type" value="Genomic_DNA"/>
</dbReference>
<dbReference type="STRING" id="1183432.AGR3A_Lc130364"/>
<protein>
    <submittedName>
        <fullName evidence="1">Uncharacterized protein</fullName>
    </submittedName>
</protein>
<name>A0A1S7REV1_9HYPH</name>
<dbReference type="AlphaFoldDB" id="A0A1S7REV1"/>
<proteinExistence type="predicted"/>